<protein>
    <submittedName>
        <fullName evidence="1">Uncharacterized protein</fullName>
    </submittedName>
</protein>
<organism evidence="1 2">
    <name type="scientific">Clostridium frigidicarnis</name>
    <dbReference type="NCBI Taxonomy" id="84698"/>
    <lineage>
        <taxon>Bacteria</taxon>
        <taxon>Bacillati</taxon>
        <taxon>Bacillota</taxon>
        <taxon>Clostridia</taxon>
        <taxon>Eubacteriales</taxon>
        <taxon>Clostridiaceae</taxon>
        <taxon>Clostridium</taxon>
    </lineage>
</organism>
<dbReference type="STRING" id="84698.SAMN04488528_100179"/>
<evidence type="ECO:0000313" key="2">
    <source>
        <dbReference type="Proteomes" id="UP000198619"/>
    </source>
</evidence>
<accession>A0A1I0V382</accession>
<reference evidence="1 2" key="1">
    <citation type="submission" date="2016-10" db="EMBL/GenBank/DDBJ databases">
        <authorList>
            <person name="de Groot N.N."/>
        </authorList>
    </citation>
    <scope>NUCLEOTIDE SEQUENCE [LARGE SCALE GENOMIC DNA]</scope>
    <source>
        <strain evidence="1 2">DSM 12271</strain>
    </source>
</reference>
<gene>
    <name evidence="1" type="ORF">SAMN04488528_100179</name>
</gene>
<keyword evidence="2" id="KW-1185">Reference proteome</keyword>
<dbReference type="RefSeq" id="WP_090037570.1">
    <property type="nucleotide sequence ID" value="NZ_FOKI01000001.1"/>
</dbReference>
<dbReference type="OrthoDB" id="9810174at2"/>
<proteinExistence type="predicted"/>
<name>A0A1I0V382_9CLOT</name>
<dbReference type="AlphaFoldDB" id="A0A1I0V382"/>
<dbReference type="Proteomes" id="UP000198619">
    <property type="component" value="Unassembled WGS sequence"/>
</dbReference>
<evidence type="ECO:0000313" key="1">
    <source>
        <dbReference type="EMBL" id="SFA69996.1"/>
    </source>
</evidence>
<dbReference type="EMBL" id="FOKI01000001">
    <property type="protein sequence ID" value="SFA69996.1"/>
    <property type="molecule type" value="Genomic_DNA"/>
</dbReference>
<sequence length="502" mass="57069">MSKETTNLKLFQYDPVTDKKMTFNIDTGLNENWEKIDADSKKKADDINSVKSSLDDLKTDDTRLTKAKDITGSINELFTNANNGKQNWVDVIGSPLVSTDTFSTLKSKTQSLKNNLASNLTAKEQPSNGSESLQSLVNKVGNIKIGYTTGDEVSCDNIEIIQPTLRKFNNIQSSGSIYSSPDSEYFYMKNSNTVTCCHREATYWSKKIDFREICACSQSGDDLIIIYNSSSDVSNYNVIKFDKQGNQFNLTSRKSSQYQSIYCNNTGYMYIYDLTENQQNLVKYKVDGTKVWERKLDENFTGFIPSVFRVSERAYPWTIRDVTEYDNCIYVAMSCRHYYQGYTDLGIILQINLSGTLMSLINPFTDNLLYAGTAYSGVKISIDNKYIYYVYEPNMDVSSRCIFVLDRDGNVIWGNKFISSLMSNFKKVIPISNSDYMYVIGDFGVAKPIGKIKKNNYKNTLEPLNLSSTKIYDGFLDSNKKLIVQDNNGISEFTDLKYKVIK</sequence>
<dbReference type="SUPFAM" id="SSF63825">
    <property type="entry name" value="YWTD domain"/>
    <property type="match status" value="1"/>
</dbReference>